<evidence type="ECO:0000256" key="5">
    <source>
        <dbReference type="ARBA" id="ARBA00023125"/>
    </source>
</evidence>
<dbReference type="SUPFAM" id="SSF88946">
    <property type="entry name" value="Sigma2 domain of RNA polymerase sigma factors"/>
    <property type="match status" value="1"/>
</dbReference>
<feature type="region of interest" description="Disordered" evidence="7">
    <location>
        <begin position="194"/>
        <end position="213"/>
    </location>
</feature>
<comment type="similarity">
    <text evidence="1">Belongs to the sigma-70 factor family. ECF subfamily.</text>
</comment>
<comment type="subunit">
    <text evidence="2">Interacts transiently with the RNA polymerase catalytic core formed by RpoA, RpoB, RpoC and RpoZ (2 alpha, 1 beta, 1 beta' and 1 omega subunit) to form the RNA polymerase holoenzyme that can initiate transcription.</text>
</comment>
<keyword evidence="5" id="KW-0238">DNA-binding</keyword>
<name>A0ABT6KW28_9MYCO</name>
<evidence type="ECO:0000313" key="12">
    <source>
        <dbReference type="Proteomes" id="UP001160130"/>
    </source>
</evidence>
<reference evidence="11 12" key="1">
    <citation type="submission" date="2023-04" db="EMBL/GenBank/DDBJ databases">
        <title>Forest soil microbial communities from Buena Vista Peninsula, Colon Province, Panama.</title>
        <authorList>
            <person name="Bouskill N."/>
        </authorList>
    </citation>
    <scope>NUCLEOTIDE SEQUENCE [LARGE SCALE GENOMIC DNA]</scope>
    <source>
        <strain evidence="11 12">AC80</strain>
    </source>
</reference>
<dbReference type="Proteomes" id="UP001160130">
    <property type="component" value="Unassembled WGS sequence"/>
</dbReference>
<comment type="caution">
    <text evidence="11">The sequence shown here is derived from an EMBL/GenBank/DDBJ whole genome shotgun (WGS) entry which is preliminary data.</text>
</comment>
<keyword evidence="6" id="KW-0804">Transcription</keyword>
<evidence type="ECO:0000256" key="2">
    <source>
        <dbReference type="ARBA" id="ARBA00011344"/>
    </source>
</evidence>
<dbReference type="SUPFAM" id="SSF88659">
    <property type="entry name" value="Sigma3 and sigma4 domains of RNA polymerase sigma factors"/>
    <property type="match status" value="1"/>
</dbReference>
<dbReference type="InterPro" id="IPR052704">
    <property type="entry name" value="ECF_Sigma-70_Domain"/>
</dbReference>
<feature type="domain" description="RNA polymerase sigma factor 70 region 4 type 2" evidence="9">
    <location>
        <begin position="140"/>
        <end position="190"/>
    </location>
</feature>
<dbReference type="Pfam" id="PF04542">
    <property type="entry name" value="Sigma70_r2"/>
    <property type="match status" value="1"/>
</dbReference>
<dbReference type="SUPFAM" id="SSF54427">
    <property type="entry name" value="NTF2-like"/>
    <property type="match status" value="1"/>
</dbReference>
<evidence type="ECO:0000259" key="8">
    <source>
        <dbReference type="Pfam" id="PF04542"/>
    </source>
</evidence>
<evidence type="ECO:0000256" key="1">
    <source>
        <dbReference type="ARBA" id="ARBA00010641"/>
    </source>
</evidence>
<dbReference type="NCBIfam" id="TIGR02960">
    <property type="entry name" value="SigX5"/>
    <property type="match status" value="1"/>
</dbReference>
<dbReference type="InterPro" id="IPR032710">
    <property type="entry name" value="NTF2-like_dom_sf"/>
</dbReference>
<evidence type="ECO:0000256" key="6">
    <source>
        <dbReference type="ARBA" id="ARBA00023163"/>
    </source>
</evidence>
<keyword evidence="12" id="KW-1185">Reference proteome</keyword>
<evidence type="ECO:0000313" key="11">
    <source>
        <dbReference type="EMBL" id="MDH6194921.1"/>
    </source>
</evidence>
<sequence length="336" mass="36887">MNLMSRARAGDGDAFRQLTEPHRRELQVHCYRMLGSLQDAEDAVQDTMLSAWQGLAGFEDRASVRTWLYRIATNRCLNALRSAKRRPAREWDIKEIEPPEPTRLSEVVWLEPYPDELLEGATTAPLGPEARYEQTEAISLAFITALQLLPARQRAVLILREVLGYHAAEVAEMLGGTIDSVNSALKRARAGLQRGLAASGTHEPPPAPNTPTEQSLVRKFVHAYQSGDVEALVALLTDDVTISMPPVPLEYQGLDVVARFFAAVLRPGRNYDLVPTRANGQLAFGAYLRGARGGIRHGAGLLVLTVSGDRVCAMTRFDNSVLPWFGLPASLPARAD</sequence>
<evidence type="ECO:0000259" key="9">
    <source>
        <dbReference type="Pfam" id="PF08281"/>
    </source>
</evidence>
<dbReference type="PANTHER" id="PTHR30173:SF36">
    <property type="entry name" value="ECF RNA POLYMERASE SIGMA FACTOR SIGJ"/>
    <property type="match status" value="1"/>
</dbReference>
<dbReference type="Gene3D" id="1.10.10.10">
    <property type="entry name" value="Winged helix-like DNA-binding domain superfamily/Winged helix DNA-binding domain"/>
    <property type="match status" value="1"/>
</dbReference>
<gene>
    <name evidence="11" type="ORF">M2272_001550</name>
</gene>
<evidence type="ECO:0000256" key="4">
    <source>
        <dbReference type="ARBA" id="ARBA00023082"/>
    </source>
</evidence>
<dbReference type="CDD" id="cd06171">
    <property type="entry name" value="Sigma70_r4"/>
    <property type="match status" value="1"/>
</dbReference>
<dbReference type="Gene3D" id="1.10.1740.10">
    <property type="match status" value="1"/>
</dbReference>
<organism evidence="11 12">
    <name type="scientific">Mycolicibacterium frederiksbergense</name>
    <dbReference type="NCBI Taxonomy" id="117567"/>
    <lineage>
        <taxon>Bacteria</taxon>
        <taxon>Bacillati</taxon>
        <taxon>Actinomycetota</taxon>
        <taxon>Actinomycetes</taxon>
        <taxon>Mycobacteriales</taxon>
        <taxon>Mycobacteriaceae</taxon>
        <taxon>Mycolicibacterium</taxon>
    </lineage>
</organism>
<evidence type="ECO:0000259" key="10">
    <source>
        <dbReference type="Pfam" id="PF12680"/>
    </source>
</evidence>
<dbReference type="PANTHER" id="PTHR30173">
    <property type="entry name" value="SIGMA 19 FACTOR"/>
    <property type="match status" value="1"/>
</dbReference>
<dbReference type="InterPro" id="IPR013324">
    <property type="entry name" value="RNA_pol_sigma_r3/r4-like"/>
</dbReference>
<dbReference type="Pfam" id="PF08281">
    <property type="entry name" value="Sigma70_r4_2"/>
    <property type="match status" value="1"/>
</dbReference>
<dbReference type="NCBIfam" id="NF006089">
    <property type="entry name" value="PRK08241.1"/>
    <property type="match status" value="1"/>
</dbReference>
<dbReference type="InterPro" id="IPR014284">
    <property type="entry name" value="RNA_pol_sigma-70_dom"/>
</dbReference>
<dbReference type="Pfam" id="PF12680">
    <property type="entry name" value="SnoaL_2"/>
    <property type="match status" value="1"/>
</dbReference>
<keyword evidence="3" id="KW-0805">Transcription regulation</keyword>
<evidence type="ECO:0000256" key="3">
    <source>
        <dbReference type="ARBA" id="ARBA00023015"/>
    </source>
</evidence>
<protein>
    <submittedName>
        <fullName evidence="11">RNA polymerase sigma-70 factor (TIGR02960 family)</fullName>
    </submittedName>
</protein>
<dbReference type="InterPro" id="IPR037401">
    <property type="entry name" value="SnoaL-like"/>
</dbReference>
<evidence type="ECO:0000256" key="7">
    <source>
        <dbReference type="SAM" id="MobiDB-lite"/>
    </source>
</evidence>
<dbReference type="InterPro" id="IPR013325">
    <property type="entry name" value="RNA_pol_sigma_r2"/>
</dbReference>
<keyword evidence="4" id="KW-0731">Sigma factor</keyword>
<dbReference type="InterPro" id="IPR013249">
    <property type="entry name" value="RNA_pol_sigma70_r4_t2"/>
</dbReference>
<feature type="domain" description="SnoaL-like" evidence="10">
    <location>
        <begin position="217"/>
        <end position="307"/>
    </location>
</feature>
<feature type="domain" description="RNA polymerase sigma-70 region 2" evidence="8">
    <location>
        <begin position="20"/>
        <end position="86"/>
    </location>
</feature>
<proteinExistence type="inferred from homology"/>
<dbReference type="InterPro" id="IPR036388">
    <property type="entry name" value="WH-like_DNA-bd_sf"/>
</dbReference>
<dbReference type="InterPro" id="IPR014305">
    <property type="entry name" value="RNA_pol_sigma-G_actinobac"/>
</dbReference>
<dbReference type="NCBIfam" id="TIGR02937">
    <property type="entry name" value="sigma70-ECF"/>
    <property type="match status" value="1"/>
</dbReference>
<dbReference type="Gene3D" id="3.10.450.50">
    <property type="match status" value="1"/>
</dbReference>
<dbReference type="InterPro" id="IPR007627">
    <property type="entry name" value="RNA_pol_sigma70_r2"/>
</dbReference>
<accession>A0ABT6KW28</accession>
<dbReference type="EMBL" id="JARXVE010000002">
    <property type="protein sequence ID" value="MDH6194921.1"/>
    <property type="molecule type" value="Genomic_DNA"/>
</dbReference>